<protein>
    <submittedName>
        <fullName evidence="3">5-bromo-4-chloroindolyl phosphate hydrolysis family protein</fullName>
    </submittedName>
</protein>
<reference evidence="3 4" key="1">
    <citation type="submission" date="2024-03" db="EMBL/GenBank/DDBJ databases">
        <title>Human intestinal bacterial collection.</title>
        <authorList>
            <person name="Pauvert C."/>
            <person name="Hitch T.C.A."/>
            <person name="Clavel T."/>
        </authorList>
    </citation>
    <scope>NUCLEOTIDE SEQUENCE [LARGE SCALE GENOMIC DNA]</scope>
    <source>
        <strain evidence="3 4">CLA-JM-H44</strain>
    </source>
</reference>
<feature type="transmembrane region" description="Helical" evidence="2">
    <location>
        <begin position="89"/>
        <end position="118"/>
    </location>
</feature>
<keyword evidence="2" id="KW-0812">Transmembrane</keyword>
<comment type="caution">
    <text evidence="3">The sequence shown here is derived from an EMBL/GenBank/DDBJ whole genome shotgun (WGS) entry which is preliminary data.</text>
</comment>
<evidence type="ECO:0000256" key="2">
    <source>
        <dbReference type="SAM" id="Phobius"/>
    </source>
</evidence>
<name>A0ABV1DYD8_9FIRM</name>
<dbReference type="EMBL" id="JBBMFD010000004">
    <property type="protein sequence ID" value="MEQ2440058.1"/>
    <property type="molecule type" value="Genomic_DNA"/>
</dbReference>
<dbReference type="Pfam" id="PF10112">
    <property type="entry name" value="Halogen_Hydrol"/>
    <property type="match status" value="1"/>
</dbReference>
<organism evidence="3 4">
    <name type="scientific">Solibaculum intestinale</name>
    <dbReference type="NCBI Taxonomy" id="3133165"/>
    <lineage>
        <taxon>Bacteria</taxon>
        <taxon>Bacillati</taxon>
        <taxon>Bacillota</taxon>
        <taxon>Clostridia</taxon>
        <taxon>Eubacteriales</taxon>
        <taxon>Oscillospiraceae</taxon>
        <taxon>Solibaculum</taxon>
    </lineage>
</organism>
<accession>A0ABV1DYD8</accession>
<evidence type="ECO:0000313" key="4">
    <source>
        <dbReference type="Proteomes" id="UP001489509"/>
    </source>
</evidence>
<keyword evidence="4" id="KW-1185">Reference proteome</keyword>
<keyword evidence="2" id="KW-1133">Transmembrane helix</keyword>
<evidence type="ECO:0000313" key="3">
    <source>
        <dbReference type="EMBL" id="MEQ2440058.1"/>
    </source>
</evidence>
<gene>
    <name evidence="3" type="ORF">WMO26_04370</name>
</gene>
<proteinExistence type="predicted"/>
<keyword evidence="2" id="KW-0472">Membrane</keyword>
<dbReference type="InterPro" id="IPR018770">
    <property type="entry name" value="ChloroindolylP_hydrolase"/>
</dbReference>
<dbReference type="RefSeq" id="WP_349218410.1">
    <property type="nucleotide sequence ID" value="NZ_JBBMFD010000004.1"/>
</dbReference>
<feature type="region of interest" description="Disordered" evidence="1">
    <location>
        <begin position="44"/>
        <end position="64"/>
    </location>
</feature>
<sequence>MENRNFSDIGRDIGKAVKDAIHSNEFSELKHTVKDAVNTAKQTVKEAAAPQKGRYTSGKSRPAYQKSAEPAYSYSTPVMQRSKMPAGSVSGILFLVFGLVFGIPFAIATLVFAILTAALSSIPVFPILTACFFPLTVACAAMVGVGAKQRGRVKRFKCYQKVLGGRTFCEIRELAAAVGKDNAFVARDLQKMIRLRMFPDGHIDDQKTCLMTDEDTYEQYLQLQESMKQRQIEEQRRKEMEEKDPNAATLHKTIDEGRAYLRQIREANDAMPGEDISNKLFRLEEVTSKIFEQVEQHPEKLPDIRKFMSYYLPTTLKLVNTYREFEEQPVQGENIMAAKREIRDTLDTISVAFENLLDRLFEDDALDISTDISVLQTMLAQEGLTGHRFEKPREKGPQGPVN</sequence>
<feature type="transmembrane region" description="Helical" evidence="2">
    <location>
        <begin position="124"/>
        <end position="147"/>
    </location>
</feature>
<evidence type="ECO:0000256" key="1">
    <source>
        <dbReference type="SAM" id="MobiDB-lite"/>
    </source>
</evidence>
<dbReference type="Proteomes" id="UP001489509">
    <property type="component" value="Unassembled WGS sequence"/>
</dbReference>